<proteinExistence type="predicted"/>
<sequence length="139" mass="15211">MRELMLIIHIISVALFLGAAFSGYIINLVAKKKEDEGLLNIYTALLSLNYLGKTGLTLLIITGGYLMTPYWQALGAMPMLIAKLALVIVLLILLVVISIKAKQARHNPSVTNFMKLKPFQNISLVVSIVVVILAVMVFG</sequence>
<reference evidence="2" key="1">
    <citation type="submission" date="2022-10" db="EMBL/GenBank/DDBJ databases">
        <authorList>
            <person name="Yu W.X."/>
        </authorList>
    </citation>
    <scope>NUCLEOTIDE SEQUENCE</scope>
    <source>
        <strain evidence="2">D04</strain>
    </source>
</reference>
<feature type="transmembrane region" description="Helical" evidence="1">
    <location>
        <begin position="79"/>
        <end position="99"/>
    </location>
</feature>
<dbReference type="AlphaFoldDB" id="A0AAE3SL41"/>
<evidence type="ECO:0000313" key="2">
    <source>
        <dbReference type="EMBL" id="MCW3807203.1"/>
    </source>
</evidence>
<comment type="caution">
    <text evidence="2">The sequence shown here is derived from an EMBL/GenBank/DDBJ whole genome shotgun (WGS) entry which is preliminary data.</text>
</comment>
<keyword evidence="1" id="KW-0472">Membrane</keyword>
<gene>
    <name evidence="2" type="ORF">OM074_16320</name>
</gene>
<keyword evidence="3" id="KW-1185">Reference proteome</keyword>
<name>A0AAE3SL41_9BACT</name>
<evidence type="ECO:0000256" key="1">
    <source>
        <dbReference type="SAM" id="Phobius"/>
    </source>
</evidence>
<feature type="transmembrane region" description="Helical" evidence="1">
    <location>
        <begin position="41"/>
        <end position="67"/>
    </location>
</feature>
<protein>
    <submittedName>
        <fullName evidence="2">Uncharacterized protein</fullName>
    </submittedName>
</protein>
<dbReference type="RefSeq" id="WP_301201375.1">
    <property type="nucleotide sequence ID" value="NZ_JAPDPI010000040.1"/>
</dbReference>
<keyword evidence="1" id="KW-1133">Transmembrane helix</keyword>
<evidence type="ECO:0000313" key="3">
    <source>
        <dbReference type="Proteomes" id="UP001207408"/>
    </source>
</evidence>
<keyword evidence="1" id="KW-0812">Transmembrane</keyword>
<organism evidence="2 3">
    <name type="scientific">Plebeiibacterium marinum</name>
    <dbReference type="NCBI Taxonomy" id="2992111"/>
    <lineage>
        <taxon>Bacteria</taxon>
        <taxon>Pseudomonadati</taxon>
        <taxon>Bacteroidota</taxon>
        <taxon>Bacteroidia</taxon>
        <taxon>Marinilabiliales</taxon>
        <taxon>Marinilabiliaceae</taxon>
        <taxon>Plebeiibacterium</taxon>
    </lineage>
</organism>
<feature type="transmembrane region" description="Helical" evidence="1">
    <location>
        <begin position="119"/>
        <end position="138"/>
    </location>
</feature>
<dbReference type="Proteomes" id="UP001207408">
    <property type="component" value="Unassembled WGS sequence"/>
</dbReference>
<feature type="transmembrane region" description="Helical" evidence="1">
    <location>
        <begin position="6"/>
        <end position="29"/>
    </location>
</feature>
<accession>A0AAE3SL41</accession>
<dbReference type="EMBL" id="JAPDPI010000040">
    <property type="protein sequence ID" value="MCW3807203.1"/>
    <property type="molecule type" value="Genomic_DNA"/>
</dbReference>